<feature type="region of interest" description="Disordered" evidence="1">
    <location>
        <begin position="1"/>
        <end position="22"/>
    </location>
</feature>
<evidence type="ECO:0000313" key="2">
    <source>
        <dbReference type="EMBL" id="KAK5976517.1"/>
    </source>
</evidence>
<evidence type="ECO:0000256" key="1">
    <source>
        <dbReference type="SAM" id="MobiDB-lite"/>
    </source>
</evidence>
<dbReference type="Proteomes" id="UP001331761">
    <property type="component" value="Unassembled WGS sequence"/>
</dbReference>
<gene>
    <name evidence="2" type="ORF">GCK32_002342</name>
</gene>
<organism evidence="2 3">
    <name type="scientific">Trichostrongylus colubriformis</name>
    <name type="common">Black scour worm</name>
    <dbReference type="NCBI Taxonomy" id="6319"/>
    <lineage>
        <taxon>Eukaryota</taxon>
        <taxon>Metazoa</taxon>
        <taxon>Ecdysozoa</taxon>
        <taxon>Nematoda</taxon>
        <taxon>Chromadorea</taxon>
        <taxon>Rhabditida</taxon>
        <taxon>Rhabditina</taxon>
        <taxon>Rhabditomorpha</taxon>
        <taxon>Strongyloidea</taxon>
        <taxon>Trichostrongylidae</taxon>
        <taxon>Trichostrongylus</taxon>
    </lineage>
</organism>
<proteinExistence type="predicted"/>
<comment type="caution">
    <text evidence="2">The sequence shown here is derived from an EMBL/GenBank/DDBJ whole genome shotgun (WGS) entry which is preliminary data.</text>
</comment>
<accession>A0AAN8IP47</accession>
<evidence type="ECO:0000313" key="3">
    <source>
        <dbReference type="Proteomes" id="UP001331761"/>
    </source>
</evidence>
<reference evidence="2 3" key="1">
    <citation type="submission" date="2019-10" db="EMBL/GenBank/DDBJ databases">
        <title>Assembly and Annotation for the nematode Trichostrongylus colubriformis.</title>
        <authorList>
            <person name="Martin J."/>
        </authorList>
    </citation>
    <scope>NUCLEOTIDE SEQUENCE [LARGE SCALE GENOMIC DNA]</scope>
    <source>
        <strain evidence="2">G859</strain>
        <tissue evidence="2">Whole worm</tissue>
    </source>
</reference>
<dbReference type="AlphaFoldDB" id="A0AAN8IP47"/>
<protein>
    <submittedName>
        <fullName evidence="2">Uncharacterized protein</fullName>
    </submittedName>
</protein>
<dbReference type="EMBL" id="WIXE01011755">
    <property type="protein sequence ID" value="KAK5976517.1"/>
    <property type="molecule type" value="Genomic_DNA"/>
</dbReference>
<keyword evidence="3" id="KW-1185">Reference proteome</keyword>
<name>A0AAN8IP47_TRICO</name>
<feature type="compositionally biased region" description="Polar residues" evidence="1">
    <location>
        <begin position="1"/>
        <end position="10"/>
    </location>
</feature>
<sequence>MQRSSKTAPGTTGFGSDDMETNDVLLPKELQEQVSAITKSTRIADRIKKVIMAISRELHALRLESVSIKKELDNVRETHCKK</sequence>